<evidence type="ECO:0000313" key="4">
    <source>
        <dbReference type="Proteomes" id="UP000000591"/>
    </source>
</evidence>
<organism evidence="3 4">
    <name type="scientific">Eremothecium gossypii (strain ATCC 10895 / CBS 109.51 / FGSC 9923 / NRRL Y-1056)</name>
    <name type="common">Yeast</name>
    <name type="synonym">Ashbya gossypii</name>
    <dbReference type="NCBI Taxonomy" id="284811"/>
    <lineage>
        <taxon>Eukaryota</taxon>
        <taxon>Fungi</taxon>
        <taxon>Dikarya</taxon>
        <taxon>Ascomycota</taxon>
        <taxon>Saccharomycotina</taxon>
        <taxon>Saccharomycetes</taxon>
        <taxon>Saccharomycetales</taxon>
        <taxon>Saccharomycetaceae</taxon>
        <taxon>Eremothecium</taxon>
    </lineage>
</organism>
<dbReference type="STRING" id="284811.Q757F6"/>
<dbReference type="Gene3D" id="1.20.120.900">
    <property type="entry name" value="Pex19, mPTS binding domain"/>
    <property type="match status" value="1"/>
</dbReference>
<feature type="compositionally biased region" description="Acidic residues" evidence="2">
    <location>
        <begin position="1"/>
        <end position="15"/>
    </location>
</feature>
<dbReference type="GO" id="GO:0005778">
    <property type="term" value="C:peroxisomal membrane"/>
    <property type="evidence" value="ECO:0000318"/>
    <property type="project" value="GO_Central"/>
</dbReference>
<feature type="compositionally biased region" description="Basic and acidic residues" evidence="2">
    <location>
        <begin position="17"/>
        <end position="37"/>
    </location>
</feature>
<dbReference type="RefSeq" id="NP_984917.1">
    <property type="nucleotide sequence ID" value="NM_210271.1"/>
</dbReference>
<dbReference type="PANTHER" id="PTHR12774">
    <property type="entry name" value="PEROXISOMAL BIOGENESIS FACTOR 19"/>
    <property type="match status" value="1"/>
</dbReference>
<reference evidence="3 4" key="1">
    <citation type="journal article" date="2004" name="Science">
        <title>The Ashbya gossypii genome as a tool for mapping the ancient Saccharomyces cerevisiae genome.</title>
        <authorList>
            <person name="Dietrich F.S."/>
            <person name="Voegeli S."/>
            <person name="Brachat S."/>
            <person name="Lerch A."/>
            <person name="Gates K."/>
            <person name="Steiner S."/>
            <person name="Mohr C."/>
            <person name="Pohlmann R."/>
            <person name="Luedi P."/>
            <person name="Choi S."/>
            <person name="Wing R.A."/>
            <person name="Flavier A."/>
            <person name="Gaffney T.D."/>
            <person name="Philippsen P."/>
        </authorList>
    </citation>
    <scope>NUCLEOTIDE SEQUENCE [LARGE SCALE GENOMIC DNA]</scope>
    <source>
        <strain evidence="4">ATCC 10895 / CBS 109.51 / FGSC 9923 / NRRL Y-1056</strain>
    </source>
</reference>
<feature type="region of interest" description="Disordered" evidence="2">
    <location>
        <begin position="101"/>
        <end position="122"/>
    </location>
</feature>
<dbReference type="eggNOG" id="KOG3133">
    <property type="taxonomic scope" value="Eukaryota"/>
</dbReference>
<dbReference type="GO" id="GO:0033328">
    <property type="term" value="F:peroxisome membrane targeting sequence binding"/>
    <property type="evidence" value="ECO:0000318"/>
    <property type="project" value="GO_Central"/>
</dbReference>
<dbReference type="GeneID" id="4621120"/>
<dbReference type="OMA" id="YEPMREM"/>
<accession>Q757F6</accession>
<protein>
    <submittedName>
        <fullName evidence="3">AER057Wp</fullName>
    </submittedName>
</protein>
<dbReference type="EMBL" id="AE016818">
    <property type="protein sequence ID" value="AAS52741.1"/>
    <property type="molecule type" value="Genomic_DNA"/>
</dbReference>
<evidence type="ECO:0000313" key="3">
    <source>
        <dbReference type="EMBL" id="AAS52741.1"/>
    </source>
</evidence>
<dbReference type="FunCoup" id="Q757F6">
    <property type="interactions" value="294"/>
</dbReference>
<dbReference type="InParanoid" id="Q757F6"/>
<keyword evidence="4" id="KW-1185">Reference proteome</keyword>
<dbReference type="AlphaFoldDB" id="Q757F6"/>
<name>Q757F6_EREGS</name>
<dbReference type="Proteomes" id="UP000000591">
    <property type="component" value="Chromosome V"/>
</dbReference>
<keyword evidence="1" id="KW-0175">Coiled coil</keyword>
<dbReference type="PANTHER" id="PTHR12774:SF2">
    <property type="entry name" value="PEROXISOMAL BIOGENESIS FACTOR 19"/>
    <property type="match status" value="1"/>
</dbReference>
<sequence length="312" mass="34447">MTEAVDEYDDLDAYLDDGGKPEKEAEKKTEEEQKHGEQQQTRKSGKFGAEQTGGTDAEVAEMINDLQTQFQQMLRPETDGADKDTVDNFRQLLETLGQAAPEAAGAGAADAGAAGKESGQGSEDFKDIISNALGRLKVNSSKIDSKLEQEKKAQTSDDLLSQLLEQMAGVDEGDGDGTMDGAILNILNQMSSKEVMYQPMKEMQLEFVQWMQGNAELEEHREKIATYRQQLDTVNAIVALYERADYSNEKYRGEITDLIDKLEQLGDSPVNKGFSNEGNQELNDLAKMLEVDGDDPSLGNIDKEIQETCKQQ</sequence>
<dbReference type="HOGENOM" id="CLU_863835_0_0_1"/>
<dbReference type="InterPro" id="IPR038322">
    <property type="entry name" value="Pex19_C_sf"/>
</dbReference>
<dbReference type="Pfam" id="PF04614">
    <property type="entry name" value="Pex19"/>
    <property type="match status" value="1"/>
</dbReference>
<dbReference type="InterPro" id="IPR006708">
    <property type="entry name" value="Pex19"/>
</dbReference>
<feature type="coiled-coil region" evidence="1">
    <location>
        <begin position="217"/>
        <end position="268"/>
    </location>
</feature>
<dbReference type="KEGG" id="ago:AGOS_AER057W"/>
<evidence type="ECO:0000256" key="1">
    <source>
        <dbReference type="SAM" id="Coils"/>
    </source>
</evidence>
<gene>
    <name evidence="3" type="ORF">AGOS_AER057W</name>
</gene>
<dbReference type="OrthoDB" id="21292at2759"/>
<feature type="compositionally biased region" description="Low complexity" evidence="2">
    <location>
        <begin position="101"/>
        <end position="115"/>
    </location>
</feature>
<proteinExistence type="predicted"/>
<evidence type="ECO:0000256" key="2">
    <source>
        <dbReference type="SAM" id="MobiDB-lite"/>
    </source>
</evidence>
<reference evidence="4" key="2">
    <citation type="journal article" date="2013" name="G3 (Bethesda)">
        <title>Genomes of Ashbya fungi isolated from insects reveal four mating-type loci, numerous translocations, lack of transposons, and distinct gene duplications.</title>
        <authorList>
            <person name="Dietrich F.S."/>
            <person name="Voegeli S."/>
            <person name="Kuo S."/>
            <person name="Philippsen P."/>
        </authorList>
    </citation>
    <scope>GENOME REANNOTATION</scope>
    <source>
        <strain evidence="4">ATCC 10895 / CBS 109.51 / FGSC 9923 / NRRL Y-1056</strain>
    </source>
</reference>
<dbReference type="GO" id="GO:0045046">
    <property type="term" value="P:protein import into peroxisome membrane"/>
    <property type="evidence" value="ECO:0000318"/>
    <property type="project" value="GO_Central"/>
</dbReference>
<feature type="region of interest" description="Disordered" evidence="2">
    <location>
        <begin position="1"/>
        <end position="64"/>
    </location>
</feature>